<evidence type="ECO:0000259" key="5">
    <source>
        <dbReference type="PROSITE" id="PS50188"/>
    </source>
</evidence>
<reference evidence="6" key="1">
    <citation type="submission" date="2023-05" db="EMBL/GenBank/DDBJ databases">
        <authorList>
            <person name="Stuckert A."/>
        </authorList>
    </citation>
    <scope>NUCLEOTIDE SEQUENCE</scope>
</reference>
<comment type="caution">
    <text evidence="6">The sequence shown here is derived from an EMBL/GenBank/DDBJ whole genome shotgun (WGS) entry which is preliminary data.</text>
</comment>
<dbReference type="InterPro" id="IPR001870">
    <property type="entry name" value="B30.2/SPRY"/>
</dbReference>
<dbReference type="Proteomes" id="UP001162483">
    <property type="component" value="Unassembled WGS sequence"/>
</dbReference>
<protein>
    <recommendedName>
        <fullName evidence="5">B30.2/SPRY domain-containing protein</fullName>
    </recommendedName>
</protein>
<dbReference type="InterPro" id="IPR051051">
    <property type="entry name" value="E3_ubiq-ligase_TRIM/RNF"/>
</dbReference>
<dbReference type="SMART" id="SM00449">
    <property type="entry name" value="SPRY"/>
    <property type="match status" value="1"/>
</dbReference>
<gene>
    <name evidence="6" type="ORF">SPARVUS_LOCUS13762779</name>
</gene>
<dbReference type="PANTHER" id="PTHR25465">
    <property type="entry name" value="B-BOX DOMAIN CONTAINING"/>
    <property type="match status" value="1"/>
</dbReference>
<evidence type="ECO:0000256" key="4">
    <source>
        <dbReference type="ARBA" id="ARBA00023054"/>
    </source>
</evidence>
<keyword evidence="3" id="KW-0862">Zinc</keyword>
<name>A0ABN9GDS9_9NEOB</name>
<sequence length="308" mass="34575">EANQLLDTRTNDTEFLEGLPLLAPVGCAPVPPNVQLCGTAQMNAITKVLPEVTRLLQQELPNALHPVVAQPETRESSVRSSSFEIRGTCCPTQTSGSFPSTLKTELATDTTTMSTIRNKLFQDYRNLMFDPETANKYIIISQQNCKATHKTSSRTNTVPESPKRFQSWQVMCTEGFLEGSHYWEVEISTYFVQIGVAYDSLKRINVMENQIGRNNCSWSLELRSMGHSAWHDNKEIPLNLPTCRRIGIHLDCAAGSLTFYGIMDGGLENLHVFHCVFLERLYPIFWIGDDVNVKLHHVQNNLGKDGAV</sequence>
<accession>A0ABN9GDS9</accession>
<dbReference type="InterPro" id="IPR003879">
    <property type="entry name" value="Butyrophylin_SPRY"/>
</dbReference>
<dbReference type="SUPFAM" id="SSF49899">
    <property type="entry name" value="Concanavalin A-like lectins/glucanases"/>
    <property type="match status" value="1"/>
</dbReference>
<dbReference type="Pfam" id="PF00622">
    <property type="entry name" value="SPRY"/>
    <property type="match status" value="1"/>
</dbReference>
<dbReference type="PRINTS" id="PR01407">
    <property type="entry name" value="BUTYPHLNCDUF"/>
</dbReference>
<dbReference type="InterPro" id="IPR006574">
    <property type="entry name" value="PRY"/>
</dbReference>
<dbReference type="SMART" id="SM00589">
    <property type="entry name" value="PRY"/>
    <property type="match status" value="1"/>
</dbReference>
<evidence type="ECO:0000256" key="2">
    <source>
        <dbReference type="ARBA" id="ARBA00022771"/>
    </source>
</evidence>
<dbReference type="PROSITE" id="PS50188">
    <property type="entry name" value="B302_SPRY"/>
    <property type="match status" value="1"/>
</dbReference>
<dbReference type="InterPro" id="IPR043136">
    <property type="entry name" value="B30.2/SPRY_sf"/>
</dbReference>
<evidence type="ECO:0000256" key="3">
    <source>
        <dbReference type="ARBA" id="ARBA00022833"/>
    </source>
</evidence>
<keyword evidence="2" id="KW-0863">Zinc-finger</keyword>
<dbReference type="Gene3D" id="2.60.120.920">
    <property type="match status" value="1"/>
</dbReference>
<evidence type="ECO:0000313" key="7">
    <source>
        <dbReference type="Proteomes" id="UP001162483"/>
    </source>
</evidence>
<organism evidence="6 7">
    <name type="scientific">Staurois parvus</name>
    <dbReference type="NCBI Taxonomy" id="386267"/>
    <lineage>
        <taxon>Eukaryota</taxon>
        <taxon>Metazoa</taxon>
        <taxon>Chordata</taxon>
        <taxon>Craniata</taxon>
        <taxon>Vertebrata</taxon>
        <taxon>Euteleostomi</taxon>
        <taxon>Amphibia</taxon>
        <taxon>Batrachia</taxon>
        <taxon>Anura</taxon>
        <taxon>Neobatrachia</taxon>
        <taxon>Ranoidea</taxon>
        <taxon>Ranidae</taxon>
        <taxon>Staurois</taxon>
    </lineage>
</organism>
<keyword evidence="7" id="KW-1185">Reference proteome</keyword>
<dbReference type="PANTHER" id="PTHR25465:SF14">
    <property type="entry name" value="E3 UBIQUITIN-PROTEIN LIGASE TRIM65"/>
    <property type="match status" value="1"/>
</dbReference>
<feature type="non-terminal residue" evidence="6">
    <location>
        <position position="1"/>
    </location>
</feature>
<dbReference type="Pfam" id="PF13765">
    <property type="entry name" value="PRY"/>
    <property type="match status" value="1"/>
</dbReference>
<evidence type="ECO:0000313" key="6">
    <source>
        <dbReference type="EMBL" id="CAI9606397.1"/>
    </source>
</evidence>
<keyword evidence="4" id="KW-0175">Coiled coil</keyword>
<proteinExistence type="predicted"/>
<keyword evidence="1" id="KW-0479">Metal-binding</keyword>
<dbReference type="InterPro" id="IPR003877">
    <property type="entry name" value="SPRY_dom"/>
</dbReference>
<feature type="domain" description="B30.2/SPRY" evidence="5">
    <location>
        <begin position="106"/>
        <end position="307"/>
    </location>
</feature>
<dbReference type="InterPro" id="IPR013320">
    <property type="entry name" value="ConA-like_dom_sf"/>
</dbReference>
<dbReference type="EMBL" id="CATNWA010018268">
    <property type="protein sequence ID" value="CAI9606397.1"/>
    <property type="molecule type" value="Genomic_DNA"/>
</dbReference>
<evidence type="ECO:0000256" key="1">
    <source>
        <dbReference type="ARBA" id="ARBA00022723"/>
    </source>
</evidence>